<reference evidence="2 4" key="2">
    <citation type="submission" date="2018-04" db="EMBL/GenBank/DDBJ databases">
        <title>Draft genome sequence of Pseudomonas syringae pv. actinidiae biovar 3 strains isolated from kiwifruit in Kagawa prefecture.</title>
        <authorList>
            <person name="Tabuchi M."/>
            <person name="Saito M."/>
            <person name="Fujiwara S."/>
            <person name="Sasa N."/>
            <person name="Akimitsu K."/>
            <person name="Gomi K."/>
            <person name="Konishi-Sugita S."/>
            <person name="Hamano K."/>
            <person name="Kataoka I."/>
        </authorList>
    </citation>
    <scope>NUCLEOTIDE SEQUENCE [LARGE SCALE GENOMIC DNA]</scope>
    <source>
        <strain evidence="2 4">MAFF212211</strain>
    </source>
</reference>
<evidence type="ECO:0000313" key="4">
    <source>
        <dbReference type="Proteomes" id="UP000248291"/>
    </source>
</evidence>
<reference evidence="1 3" key="1">
    <citation type="submission" date="2018-04" db="EMBL/GenBank/DDBJ databases">
        <title>Draft genome sequence of Pseudomonas syringae pv. actinidiae biovar 1 strains isolated from kiwifruit in Kagawa prefecture.</title>
        <authorList>
            <person name="Tabuchi M."/>
            <person name="Saito M."/>
            <person name="Fujiwara S."/>
            <person name="Sasa N."/>
            <person name="Akimitsu K."/>
            <person name="Gomi K."/>
            <person name="Konishi-Sugita S."/>
            <person name="Hamano K."/>
            <person name="Kataoka I."/>
        </authorList>
    </citation>
    <scope>NUCLEOTIDE SEQUENCE [LARGE SCALE GENOMIC DNA]</scope>
    <source>
        <strain evidence="1 3">MAFF212206</strain>
    </source>
</reference>
<dbReference type="EMBL" id="BGJZ01000031">
    <property type="protein sequence ID" value="GBH07423.1"/>
    <property type="molecule type" value="Genomic_DNA"/>
</dbReference>
<accession>A0A2V0Q4C9</accession>
<protein>
    <submittedName>
        <fullName evidence="1">Uncharacterized protein</fullName>
    </submittedName>
</protein>
<evidence type="ECO:0000313" key="1">
    <source>
        <dbReference type="EMBL" id="GBH07423.1"/>
    </source>
</evidence>
<dbReference type="AlphaFoldDB" id="A0A2V0Q4C9"/>
<sequence length="39" mass="4381">MQVCLTDTPTRTDDDYTCDNASLINILYWPFPLCAGNAK</sequence>
<comment type="caution">
    <text evidence="1">The sequence shown here is derived from an EMBL/GenBank/DDBJ whole genome shotgun (WGS) entry which is preliminary data.</text>
</comment>
<dbReference type="EMBL" id="BGKA01000036">
    <property type="protein sequence ID" value="GBH15170.1"/>
    <property type="molecule type" value="Genomic_DNA"/>
</dbReference>
<organism evidence="1 3">
    <name type="scientific">Pseudomonas syringae pv. actinidiae</name>
    <dbReference type="NCBI Taxonomy" id="103796"/>
    <lineage>
        <taxon>Bacteria</taxon>
        <taxon>Pseudomonadati</taxon>
        <taxon>Pseudomonadota</taxon>
        <taxon>Gammaproteobacteria</taxon>
        <taxon>Pseudomonadales</taxon>
        <taxon>Pseudomonadaceae</taxon>
        <taxon>Pseudomonas</taxon>
        <taxon>Pseudomonas syringae</taxon>
    </lineage>
</organism>
<gene>
    <name evidence="1" type="ORF">KPSA1_00778</name>
    <name evidence="2" type="ORF">KPSA3_01091</name>
</gene>
<evidence type="ECO:0000313" key="3">
    <source>
        <dbReference type="Proteomes" id="UP000247480"/>
    </source>
</evidence>
<dbReference type="Proteomes" id="UP000247480">
    <property type="component" value="Unassembled WGS sequence"/>
</dbReference>
<evidence type="ECO:0000313" key="2">
    <source>
        <dbReference type="EMBL" id="GBH15170.1"/>
    </source>
</evidence>
<name>A0A2V0Q4C9_PSESF</name>
<proteinExistence type="predicted"/>
<dbReference type="Proteomes" id="UP000248291">
    <property type="component" value="Unassembled WGS sequence"/>
</dbReference>